<accession>A0ABQ9DYM4</accession>
<organism evidence="1 2">
    <name type="scientific">Tegillarca granosa</name>
    <name type="common">Malaysian cockle</name>
    <name type="synonym">Anadara granosa</name>
    <dbReference type="NCBI Taxonomy" id="220873"/>
    <lineage>
        <taxon>Eukaryota</taxon>
        <taxon>Metazoa</taxon>
        <taxon>Spiralia</taxon>
        <taxon>Lophotrochozoa</taxon>
        <taxon>Mollusca</taxon>
        <taxon>Bivalvia</taxon>
        <taxon>Autobranchia</taxon>
        <taxon>Pteriomorphia</taxon>
        <taxon>Arcoida</taxon>
        <taxon>Arcoidea</taxon>
        <taxon>Arcidae</taxon>
        <taxon>Tegillarca</taxon>
    </lineage>
</organism>
<protein>
    <submittedName>
        <fullName evidence="1">Uncharacterized protein</fullName>
    </submittedName>
</protein>
<sequence>MADSDVVWDEIDKQLDITLSDTYEKPKLEGQEEEHFLDTSESDTRKNLSAKHCYTFLTTTVEQKKCCTGNIVCLDDDRIVISDFQWSQLNVFDKDYDFCFSKRCHPRAEITHYSGNEIALTSRDLRKVLFYAVEKKRIVQLPKILDVKYKTYGVKYGNKHFGLLMVSDMLCYHILNDEGVEVGKIRTELGNNPLTPSKYYAMDPTEKKFYVSDQINSNILIMSYTGETLYKQKVFVSTPCGIILLEKVIVVIIGNEYMWRLTPVHNYYTVQSFINKEDNVGQPVHMALQHRRKCIIVGSDKKNYSDVVKSFQVTWSE</sequence>
<gene>
    <name evidence="1" type="ORF">KUTeg_024633</name>
</gene>
<dbReference type="SUPFAM" id="SSF63825">
    <property type="entry name" value="YWTD domain"/>
    <property type="match status" value="1"/>
</dbReference>
<dbReference type="Proteomes" id="UP001217089">
    <property type="component" value="Unassembled WGS sequence"/>
</dbReference>
<evidence type="ECO:0000313" key="2">
    <source>
        <dbReference type="Proteomes" id="UP001217089"/>
    </source>
</evidence>
<keyword evidence="2" id="KW-1185">Reference proteome</keyword>
<reference evidence="1 2" key="1">
    <citation type="submission" date="2022-12" db="EMBL/GenBank/DDBJ databases">
        <title>Chromosome-level genome of Tegillarca granosa.</title>
        <authorList>
            <person name="Kim J."/>
        </authorList>
    </citation>
    <scope>NUCLEOTIDE SEQUENCE [LARGE SCALE GENOMIC DNA]</scope>
    <source>
        <strain evidence="1">Teg-2019</strain>
        <tissue evidence="1">Adductor muscle</tissue>
    </source>
</reference>
<name>A0ABQ9DYM4_TEGGR</name>
<evidence type="ECO:0000313" key="1">
    <source>
        <dbReference type="EMBL" id="KAJ8298102.1"/>
    </source>
</evidence>
<comment type="caution">
    <text evidence="1">The sequence shown here is derived from an EMBL/GenBank/DDBJ whole genome shotgun (WGS) entry which is preliminary data.</text>
</comment>
<dbReference type="EMBL" id="JARBDR010000923">
    <property type="protein sequence ID" value="KAJ8298102.1"/>
    <property type="molecule type" value="Genomic_DNA"/>
</dbReference>
<proteinExistence type="predicted"/>